<evidence type="ECO:0000256" key="3">
    <source>
        <dbReference type="ARBA" id="ARBA00012768"/>
    </source>
</evidence>
<protein>
    <recommendedName>
        <fullName evidence="4 13">CRISPR-associated exonuclease Cas4</fullName>
        <ecNumber evidence="3 13">3.1.12.1</ecNumber>
    </recommendedName>
</protein>
<dbReference type="InterPro" id="IPR011604">
    <property type="entry name" value="PDDEXK-like_dom_sf"/>
</dbReference>
<sequence>MSITISDIKQFVYCPRVIYYNYVEPVPRKTTFKMEYARSQHYELNQKEKRRKLRRYDLLEGKRFYGVTVSSETLNLSGKVDILIDTENKTGQRYFPIECKDTDQKIHKNILFQLSAYAMCIEEMTKTPVKKGFIYIIPEQKAYPIMITDAQKQYIRKMVSMIKKIIDDEHYSEPRSKKRCRDCEFKRYCNDCDLPNFQTIKERNMTLIKELFGK</sequence>
<evidence type="ECO:0000259" key="14">
    <source>
        <dbReference type="Pfam" id="PF01930"/>
    </source>
</evidence>
<evidence type="ECO:0000256" key="4">
    <source>
        <dbReference type="ARBA" id="ARBA00020049"/>
    </source>
</evidence>
<evidence type="ECO:0000256" key="12">
    <source>
        <dbReference type="ARBA" id="ARBA00023211"/>
    </source>
</evidence>
<evidence type="ECO:0000256" key="2">
    <source>
        <dbReference type="ARBA" id="ARBA00009189"/>
    </source>
</evidence>
<evidence type="ECO:0000256" key="7">
    <source>
        <dbReference type="ARBA" id="ARBA00022801"/>
    </source>
</evidence>
<evidence type="ECO:0000256" key="8">
    <source>
        <dbReference type="ARBA" id="ARBA00022839"/>
    </source>
</evidence>
<evidence type="ECO:0000313" key="15">
    <source>
        <dbReference type="EMBL" id="MBL4951661.1"/>
    </source>
</evidence>
<dbReference type="Gene3D" id="3.90.320.10">
    <property type="match status" value="1"/>
</dbReference>
<comment type="function">
    <text evidence="13">CRISPR (clustered regularly interspaced short palindromic repeat) is an adaptive immune system that provides protection against mobile genetic elements (viruses, transposable elements and conjugative plasmids). CRISPR clusters contain sequences complementary to antecedent mobile elements and target invading nucleic acids. CRISPR clusters are transcribed and processed into CRISPR RNA (crRNA).</text>
</comment>
<keyword evidence="8 13" id="KW-0269">Exonuclease</keyword>
<dbReference type="EMBL" id="JAESWB010000045">
    <property type="protein sequence ID" value="MBL4951661.1"/>
    <property type="molecule type" value="Genomic_DNA"/>
</dbReference>
<dbReference type="PANTHER" id="PTHR36531">
    <property type="entry name" value="CRISPR-ASSOCIATED EXONUCLEASE CAS4"/>
    <property type="match status" value="1"/>
</dbReference>
<evidence type="ECO:0000256" key="1">
    <source>
        <dbReference type="ARBA" id="ARBA00001966"/>
    </source>
</evidence>
<name>A0ABS1TK19_9BACI</name>
<comment type="cofactor">
    <cofactor evidence="13">
        <name>iron-sulfur cluster</name>
        <dbReference type="ChEBI" id="CHEBI:30408"/>
    </cofactor>
</comment>
<feature type="domain" description="DUF83" evidence="14">
    <location>
        <begin position="5"/>
        <end position="189"/>
    </location>
</feature>
<accession>A0ABS1TK19</accession>
<evidence type="ECO:0000256" key="5">
    <source>
        <dbReference type="ARBA" id="ARBA00022722"/>
    </source>
</evidence>
<dbReference type="RefSeq" id="WP_202652939.1">
    <property type="nucleotide sequence ID" value="NZ_JAESWB010000045.1"/>
</dbReference>
<evidence type="ECO:0000256" key="11">
    <source>
        <dbReference type="ARBA" id="ARBA00023118"/>
    </source>
</evidence>
<comment type="similarity">
    <text evidence="2 13">Belongs to the CRISPR-associated exonuclease Cas4 family.</text>
</comment>
<dbReference type="InterPro" id="IPR013343">
    <property type="entry name" value="CRISPR-assoc_prot_Cas4"/>
</dbReference>
<reference evidence="15 16" key="1">
    <citation type="submission" date="2021-01" db="EMBL/GenBank/DDBJ databases">
        <title>Genome public.</title>
        <authorList>
            <person name="Liu C."/>
            <person name="Sun Q."/>
        </authorList>
    </citation>
    <scope>NUCLEOTIDE SEQUENCE [LARGE SCALE GENOMIC DNA]</scope>
    <source>
        <strain evidence="15 16">YIM B02564</strain>
    </source>
</reference>
<evidence type="ECO:0000256" key="13">
    <source>
        <dbReference type="RuleBase" id="RU365022"/>
    </source>
</evidence>
<dbReference type="EC" id="3.1.12.1" evidence="3 13"/>
<comment type="cofactor">
    <cofactor evidence="1">
        <name>[4Fe-4S] cluster</name>
        <dbReference type="ChEBI" id="CHEBI:49883"/>
    </cofactor>
</comment>
<dbReference type="PANTHER" id="PTHR36531:SF6">
    <property type="entry name" value="DNA REPLICATION ATP-DEPENDENT HELICASE_NUCLEASE DNA2"/>
    <property type="match status" value="1"/>
</dbReference>
<evidence type="ECO:0000256" key="10">
    <source>
        <dbReference type="ARBA" id="ARBA00023014"/>
    </source>
</evidence>
<keyword evidence="6 13" id="KW-0479">Metal-binding</keyword>
<organism evidence="15 16">
    <name type="scientific">Neobacillus paridis</name>
    <dbReference type="NCBI Taxonomy" id="2803862"/>
    <lineage>
        <taxon>Bacteria</taxon>
        <taxon>Bacillati</taxon>
        <taxon>Bacillota</taxon>
        <taxon>Bacilli</taxon>
        <taxon>Bacillales</taxon>
        <taxon>Bacillaceae</taxon>
        <taxon>Neobacillus</taxon>
    </lineage>
</organism>
<dbReference type="InterPro" id="IPR022765">
    <property type="entry name" value="Dna2/Cas4_DUF83"/>
</dbReference>
<keyword evidence="7 13" id="KW-0378">Hydrolase</keyword>
<evidence type="ECO:0000313" key="16">
    <source>
        <dbReference type="Proteomes" id="UP000623967"/>
    </source>
</evidence>
<keyword evidence="12 13" id="KW-0464">Manganese</keyword>
<gene>
    <name evidence="15" type="primary">cas4</name>
    <name evidence="15" type="ORF">JK635_05315</name>
</gene>
<evidence type="ECO:0000256" key="9">
    <source>
        <dbReference type="ARBA" id="ARBA00023004"/>
    </source>
</evidence>
<dbReference type="InterPro" id="IPR051827">
    <property type="entry name" value="Cas4_exonuclease"/>
</dbReference>
<comment type="caution">
    <text evidence="15">The sequence shown here is derived from an EMBL/GenBank/DDBJ whole genome shotgun (WGS) entry which is preliminary data.</text>
</comment>
<keyword evidence="9 13" id="KW-0408">Iron</keyword>
<keyword evidence="16" id="KW-1185">Reference proteome</keyword>
<keyword evidence="5 13" id="KW-0540">Nuclease</keyword>
<keyword evidence="11 13" id="KW-0051">Antiviral defense</keyword>
<dbReference type="NCBIfam" id="TIGR00372">
    <property type="entry name" value="cas4"/>
    <property type="match status" value="1"/>
</dbReference>
<dbReference type="Pfam" id="PF01930">
    <property type="entry name" value="Cas_Cas4"/>
    <property type="match status" value="1"/>
</dbReference>
<evidence type="ECO:0000256" key="6">
    <source>
        <dbReference type="ARBA" id="ARBA00022723"/>
    </source>
</evidence>
<dbReference type="Proteomes" id="UP000623967">
    <property type="component" value="Unassembled WGS sequence"/>
</dbReference>
<keyword evidence="10 13" id="KW-0411">Iron-sulfur</keyword>
<comment type="cofactor">
    <cofactor evidence="13">
        <name>Mg(2+)</name>
        <dbReference type="ChEBI" id="CHEBI:18420"/>
    </cofactor>
    <cofactor evidence="13">
        <name>Mn(2+)</name>
        <dbReference type="ChEBI" id="CHEBI:29035"/>
    </cofactor>
    <text evidence="13">Mg(2+) or Mn(2+) required for ssDNA cleavage activity.</text>
</comment>
<proteinExistence type="inferred from homology"/>